<feature type="compositionally biased region" description="Basic and acidic residues" evidence="1">
    <location>
        <begin position="397"/>
        <end position="412"/>
    </location>
</feature>
<feature type="region of interest" description="Disordered" evidence="1">
    <location>
        <begin position="195"/>
        <end position="214"/>
    </location>
</feature>
<feature type="region of interest" description="Disordered" evidence="1">
    <location>
        <begin position="452"/>
        <end position="473"/>
    </location>
</feature>
<dbReference type="Proteomes" id="UP001627284">
    <property type="component" value="Unassembled WGS sequence"/>
</dbReference>
<feature type="region of interest" description="Disordered" evidence="1">
    <location>
        <begin position="382"/>
        <end position="416"/>
    </location>
</feature>
<sequence length="734" mass="82343">MKTMHSSRIVVQALPAPGTPDYWDTKKSKGGTKLRKLNSKTAFSRGHCNNDVDDVIPQQSKRIRNKQNRRMNALCFGINNIDHVVGAPARTMSPEKNSHIWSSDNIKSSTQVRSCIADLSAWKVKKKRSILNRKFNSLENDVIAYELDNAASVPGKNHLEKVRSLVMGVNTCYEGDLVMHSSETGTCLPKNACDGVEETSKKNPSKSSGTDHDIETCGDRCSDISKDHIYVTSESKSISEVENWNEPVPKVDNSMTTESCDFFNNAAIEMRGLQIYPRLEVLITYSRKRRKNSSASASSLPSIMTDATSSFPITENKTTTTSPDHCQVSISYSNNFPKEVIAGGGTLLMGVQPMFLEKSAGDNSCSETWNNKETIRIDNQKENINSSMASIEDESPIDSKAENHEQEKRNDTDATVNVSYDCELSKESSHNAVPCDHRVSTDTYSIVSTNEPLNGEIQSATEDSPSQSRDRGFVGERSRITNVGMILPLGRPLNARSSKKLLVLDVNGLLADIVPLRYVPYSLEANIIVSGKAVFKRPFHDDFLQFCFERFHVGVWSSRIKRNMELVLDFLLGDAKHKLLFCWDQSHCTDTGFPVVGTRRSKPIILKKLKKLWDKYEPDLPWERGEYDESNTLLLDDSPHKALCNPPNTAIFPNSYHYLDEKDDSLGPGGDLRVYLEGLSMAENVQKYVENNPYGQRPITDKNASWRYYRKVIAAATYSQESGANKYSTHKCWY</sequence>
<dbReference type="PANTHER" id="PTHR12210">
    <property type="entry name" value="DULLARD PROTEIN PHOSPHATASE"/>
    <property type="match status" value="1"/>
</dbReference>
<dbReference type="AlphaFoldDB" id="A0ABD2RUS9"/>
<reference evidence="3 4" key="1">
    <citation type="submission" date="2024-05" db="EMBL/GenBank/DDBJ databases">
        <title>De novo assembly of an allotetraploid wild potato.</title>
        <authorList>
            <person name="Hosaka A.J."/>
        </authorList>
    </citation>
    <scope>NUCLEOTIDE SEQUENCE [LARGE SCALE GENOMIC DNA]</scope>
    <source>
        <tissue evidence="3">Young leaves</tissue>
    </source>
</reference>
<evidence type="ECO:0000256" key="1">
    <source>
        <dbReference type="SAM" id="MobiDB-lite"/>
    </source>
</evidence>
<dbReference type="InterPro" id="IPR050365">
    <property type="entry name" value="TIM50"/>
</dbReference>
<feature type="compositionally biased region" description="Polar residues" evidence="1">
    <location>
        <begin position="452"/>
        <end position="467"/>
    </location>
</feature>
<feature type="domain" description="FCP1 homology" evidence="2">
    <location>
        <begin position="495"/>
        <end position="679"/>
    </location>
</feature>
<dbReference type="SMART" id="SM00577">
    <property type="entry name" value="CPDc"/>
    <property type="match status" value="1"/>
</dbReference>
<dbReference type="InterPro" id="IPR004274">
    <property type="entry name" value="FCP1_dom"/>
</dbReference>
<dbReference type="Gene3D" id="3.40.50.1000">
    <property type="entry name" value="HAD superfamily/HAD-like"/>
    <property type="match status" value="1"/>
</dbReference>
<dbReference type="SUPFAM" id="SSF56784">
    <property type="entry name" value="HAD-like"/>
    <property type="match status" value="1"/>
</dbReference>
<evidence type="ECO:0000313" key="3">
    <source>
        <dbReference type="EMBL" id="KAL3335514.1"/>
    </source>
</evidence>
<dbReference type="Pfam" id="PF03031">
    <property type="entry name" value="NIF"/>
    <property type="match status" value="1"/>
</dbReference>
<name>A0ABD2RUS9_9SOLN</name>
<dbReference type="InterPro" id="IPR036412">
    <property type="entry name" value="HAD-like_sf"/>
</dbReference>
<dbReference type="InterPro" id="IPR023214">
    <property type="entry name" value="HAD_sf"/>
</dbReference>
<organism evidence="3 4">
    <name type="scientific">Solanum stoloniferum</name>
    <dbReference type="NCBI Taxonomy" id="62892"/>
    <lineage>
        <taxon>Eukaryota</taxon>
        <taxon>Viridiplantae</taxon>
        <taxon>Streptophyta</taxon>
        <taxon>Embryophyta</taxon>
        <taxon>Tracheophyta</taxon>
        <taxon>Spermatophyta</taxon>
        <taxon>Magnoliopsida</taxon>
        <taxon>eudicotyledons</taxon>
        <taxon>Gunneridae</taxon>
        <taxon>Pentapetalae</taxon>
        <taxon>asterids</taxon>
        <taxon>lamiids</taxon>
        <taxon>Solanales</taxon>
        <taxon>Solanaceae</taxon>
        <taxon>Solanoideae</taxon>
        <taxon>Solaneae</taxon>
        <taxon>Solanum</taxon>
    </lineage>
</organism>
<evidence type="ECO:0000259" key="2">
    <source>
        <dbReference type="PROSITE" id="PS50969"/>
    </source>
</evidence>
<accession>A0ABD2RUS9</accession>
<dbReference type="EMBL" id="JBJKTR010000018">
    <property type="protein sequence ID" value="KAL3335514.1"/>
    <property type="molecule type" value="Genomic_DNA"/>
</dbReference>
<proteinExistence type="predicted"/>
<dbReference type="PROSITE" id="PS50969">
    <property type="entry name" value="FCP1"/>
    <property type="match status" value="1"/>
</dbReference>
<evidence type="ECO:0000313" key="4">
    <source>
        <dbReference type="Proteomes" id="UP001627284"/>
    </source>
</evidence>
<gene>
    <name evidence="3" type="ORF">AABB24_031636</name>
</gene>
<keyword evidence="4" id="KW-1185">Reference proteome</keyword>
<comment type="caution">
    <text evidence="3">The sequence shown here is derived from an EMBL/GenBank/DDBJ whole genome shotgun (WGS) entry which is preliminary data.</text>
</comment>
<protein>
    <recommendedName>
        <fullName evidence="2">FCP1 homology domain-containing protein</fullName>
    </recommendedName>
</protein>